<name>A0A0F3MGR7_9RICK</name>
<proteinExistence type="predicted"/>
<gene>
    <name evidence="1" type="ORF">OCHUTO_1050</name>
</gene>
<dbReference type="AlphaFoldDB" id="A0A0F3MGR7"/>
<organism evidence="1 2">
    <name type="scientific">Orientia chuto str. Dubai</name>
    <dbReference type="NCBI Taxonomy" id="1359168"/>
    <lineage>
        <taxon>Bacteria</taxon>
        <taxon>Pseudomonadati</taxon>
        <taxon>Pseudomonadota</taxon>
        <taxon>Alphaproteobacteria</taxon>
        <taxon>Rickettsiales</taxon>
        <taxon>Rickettsiaceae</taxon>
        <taxon>Rickettsieae</taxon>
        <taxon>Orientia</taxon>
    </lineage>
</organism>
<accession>A0A0F3MGR7</accession>
<reference evidence="1 2" key="1">
    <citation type="submission" date="2015-02" db="EMBL/GenBank/DDBJ databases">
        <title>Genome Sequencing of Rickettsiales.</title>
        <authorList>
            <person name="Daugherty S.C."/>
            <person name="Su Q."/>
            <person name="Abolude K."/>
            <person name="Beier-Sexton M."/>
            <person name="Carlyon J.A."/>
            <person name="Carter R."/>
            <person name="Day N.P."/>
            <person name="Dumler S.J."/>
            <person name="Dyachenko V."/>
            <person name="Godinez A."/>
            <person name="Kurtti T.J."/>
            <person name="Lichay M."/>
            <person name="Mullins K.E."/>
            <person name="Ott S."/>
            <person name="Pappas-Brown V."/>
            <person name="Paris D.H."/>
            <person name="Patel P."/>
            <person name="Richards A.L."/>
            <person name="Sadzewicz L."/>
            <person name="Sears K."/>
            <person name="Seidman D."/>
            <person name="Sengamalay N."/>
            <person name="Stenos J."/>
            <person name="Tallon L.J."/>
            <person name="Vincent G."/>
            <person name="Fraser C.M."/>
            <person name="Munderloh U."/>
            <person name="Dunning-Hotopp J.C."/>
        </authorList>
    </citation>
    <scope>NUCLEOTIDE SEQUENCE [LARGE SCALE GENOMIC DNA]</scope>
    <source>
        <strain evidence="1 2">Fuller</strain>
    </source>
</reference>
<evidence type="ECO:0000313" key="1">
    <source>
        <dbReference type="EMBL" id="KJV54856.1"/>
    </source>
</evidence>
<sequence>MIKDTVLLISVTIPDLNTNIDDMIRRKEVLQAMFKSIGLNTENVDAKQLLKFISYSTAYRLLSSRRFCI</sequence>
<evidence type="ECO:0000313" key="2">
    <source>
        <dbReference type="Proteomes" id="UP000033616"/>
    </source>
</evidence>
<dbReference type="PATRIC" id="fig|1359168.3.peg.853"/>
<protein>
    <submittedName>
        <fullName evidence="1">F pilus assembly Type-IV secretion system for plasmid transfer family protein</fullName>
    </submittedName>
</protein>
<keyword evidence="2" id="KW-1185">Reference proteome</keyword>
<dbReference type="RefSeq" id="WP_045797590.1">
    <property type="nucleotide sequence ID" value="NZ_LANP01000034.1"/>
</dbReference>
<dbReference type="Proteomes" id="UP000033616">
    <property type="component" value="Unassembled WGS sequence"/>
</dbReference>
<comment type="caution">
    <text evidence="1">The sequence shown here is derived from an EMBL/GenBank/DDBJ whole genome shotgun (WGS) entry which is preliminary data.</text>
</comment>
<dbReference type="EMBL" id="LANP01000034">
    <property type="protein sequence ID" value="KJV54856.1"/>
    <property type="molecule type" value="Genomic_DNA"/>
</dbReference>
<dbReference type="STRING" id="1359168.OCHUTO_1050"/>